<keyword evidence="1" id="KW-0853">WD repeat</keyword>
<proteinExistence type="predicted"/>
<evidence type="ECO:0000256" key="1">
    <source>
        <dbReference type="ARBA" id="ARBA00022574"/>
    </source>
</evidence>
<accession>A0AAD7H0S2</accession>
<protein>
    <recommendedName>
        <fullName evidence="2">Alfy-like armadillo-like repeat domain-containing protein</fullName>
    </recommendedName>
</protein>
<evidence type="ECO:0000313" key="3">
    <source>
        <dbReference type="EMBL" id="KAJ7709309.1"/>
    </source>
</evidence>
<dbReference type="PANTHER" id="PTHR46108:SF4">
    <property type="entry name" value="BLUE CHEESE"/>
    <property type="match status" value="1"/>
</dbReference>
<dbReference type="InterPro" id="IPR056252">
    <property type="entry name" value="Alfy-like_Arm-like"/>
</dbReference>
<sequence length="658" mass="72450">MGLLLSFAFRNFSLSGAFKSLRSAPSADVETTAREIVSRLGTIKRPGAMALLCRLADQFLIRDDTAMRYAVLKLYELLSATTHRYHVVFSSFALAESLLRRFIATAPDALERSVLQKLLRRLLDMGATPAVARLLFQAVVRADQTLDAELLEVIRYAMKSRWLEHFSMESPASMALTEEGVKGLPVPGFTFMVISKSDLGMDQGAAGDDSPDLLCTAGVGARACHAEWGDGKLELSTTSSREVGVFRKSSIHKMRWTHITLVHYPTRSANPTIRLYIDGVLNDGLNWNYPKSESTAQAVTYILGDDTKKTRMSWCVASAHLMAFPFGGDLPRFIHHLGPRYSGNFQDPLLVKFLTYEASTSLNMYLSTVVSKTAAASPSPALAAAPALMKVVRDGLGIAENSIIFSVSPLNCPPNEPEAAIVPANGNGANANGTVNGVGGAAKKAPRAFVTKGDVFIVKAACLDTSLWKIGGAAVPLRLLQVANTPHEVSRVLGVLVDGLRNSWQNSEDMERLRGYEILANVLRPKAQMVNMTGFETIFEFLGFNFRSPEHSTVVNAVAYRAIALDFELWARTRQEVQRVHLEHFTTLLLASRYKKFNAKQRFTKFGVVRKLLFALQTNWYQPEVVPFVVDALKSAAQSSFLACCYAQFPNMKSLYSR</sequence>
<name>A0AAD7H0S2_9AGAR</name>
<dbReference type="PANTHER" id="PTHR46108">
    <property type="entry name" value="BLUE CHEESE"/>
    <property type="match status" value="1"/>
</dbReference>
<comment type="caution">
    <text evidence="3">The sequence shown here is derived from an EMBL/GenBank/DDBJ whole genome shotgun (WGS) entry which is preliminary data.</text>
</comment>
<gene>
    <name evidence="3" type="ORF">B0H16DRAFT_1822009</name>
</gene>
<evidence type="ECO:0000313" key="4">
    <source>
        <dbReference type="Proteomes" id="UP001215598"/>
    </source>
</evidence>
<dbReference type="AlphaFoldDB" id="A0AAD7H0S2"/>
<organism evidence="3 4">
    <name type="scientific">Mycena metata</name>
    <dbReference type="NCBI Taxonomy" id="1033252"/>
    <lineage>
        <taxon>Eukaryota</taxon>
        <taxon>Fungi</taxon>
        <taxon>Dikarya</taxon>
        <taxon>Basidiomycota</taxon>
        <taxon>Agaricomycotina</taxon>
        <taxon>Agaricomycetes</taxon>
        <taxon>Agaricomycetidae</taxon>
        <taxon>Agaricales</taxon>
        <taxon>Marasmiineae</taxon>
        <taxon>Mycenaceae</taxon>
        <taxon>Mycena</taxon>
    </lineage>
</organism>
<keyword evidence="4" id="KW-1185">Reference proteome</keyword>
<reference evidence="3" key="1">
    <citation type="submission" date="2023-03" db="EMBL/GenBank/DDBJ databases">
        <title>Massive genome expansion in bonnet fungi (Mycena s.s.) driven by repeated elements and novel gene families across ecological guilds.</title>
        <authorList>
            <consortium name="Lawrence Berkeley National Laboratory"/>
            <person name="Harder C.B."/>
            <person name="Miyauchi S."/>
            <person name="Viragh M."/>
            <person name="Kuo A."/>
            <person name="Thoen E."/>
            <person name="Andreopoulos B."/>
            <person name="Lu D."/>
            <person name="Skrede I."/>
            <person name="Drula E."/>
            <person name="Henrissat B."/>
            <person name="Morin E."/>
            <person name="Kohler A."/>
            <person name="Barry K."/>
            <person name="LaButti K."/>
            <person name="Morin E."/>
            <person name="Salamov A."/>
            <person name="Lipzen A."/>
            <person name="Mereny Z."/>
            <person name="Hegedus B."/>
            <person name="Baldrian P."/>
            <person name="Stursova M."/>
            <person name="Weitz H."/>
            <person name="Taylor A."/>
            <person name="Grigoriev I.V."/>
            <person name="Nagy L.G."/>
            <person name="Martin F."/>
            <person name="Kauserud H."/>
        </authorList>
    </citation>
    <scope>NUCLEOTIDE SEQUENCE</scope>
    <source>
        <strain evidence="3">CBHHK182m</strain>
    </source>
</reference>
<dbReference type="InterPro" id="IPR051944">
    <property type="entry name" value="BEACH_domain_protein"/>
</dbReference>
<dbReference type="Pfam" id="PF23295">
    <property type="entry name" value="Arm_4"/>
    <property type="match status" value="1"/>
</dbReference>
<dbReference type="EMBL" id="JARKIB010000422">
    <property type="protein sequence ID" value="KAJ7709309.1"/>
    <property type="molecule type" value="Genomic_DNA"/>
</dbReference>
<feature type="domain" description="Alfy-like armadillo-like repeat" evidence="2">
    <location>
        <begin position="1"/>
        <end position="128"/>
    </location>
</feature>
<dbReference type="Proteomes" id="UP001215598">
    <property type="component" value="Unassembled WGS sequence"/>
</dbReference>
<evidence type="ECO:0000259" key="2">
    <source>
        <dbReference type="Pfam" id="PF23295"/>
    </source>
</evidence>